<protein>
    <submittedName>
        <fullName evidence="10">C-C chemokine receptor type 2</fullName>
    </submittedName>
</protein>
<organism evidence="10 11">
    <name type="scientific">Triplophysa tibetana</name>
    <dbReference type="NCBI Taxonomy" id="1572043"/>
    <lineage>
        <taxon>Eukaryota</taxon>
        <taxon>Metazoa</taxon>
        <taxon>Chordata</taxon>
        <taxon>Craniata</taxon>
        <taxon>Vertebrata</taxon>
        <taxon>Euteleostomi</taxon>
        <taxon>Actinopterygii</taxon>
        <taxon>Neopterygii</taxon>
        <taxon>Teleostei</taxon>
        <taxon>Ostariophysi</taxon>
        <taxon>Cypriniformes</taxon>
        <taxon>Nemacheilidae</taxon>
        <taxon>Triplophysa</taxon>
    </lineage>
</organism>
<evidence type="ECO:0000256" key="4">
    <source>
        <dbReference type="ARBA" id="ARBA00023040"/>
    </source>
</evidence>
<name>A0A5A9PPQ1_9TELE</name>
<dbReference type="PANTHER" id="PTHR10489">
    <property type="entry name" value="CELL ADHESION MOLECULE"/>
    <property type="match status" value="1"/>
</dbReference>
<keyword evidence="3 8" id="KW-1133">Transmembrane helix</keyword>
<dbReference type="GO" id="GO:0007204">
    <property type="term" value="P:positive regulation of cytosolic calcium ion concentration"/>
    <property type="evidence" value="ECO:0007669"/>
    <property type="project" value="TreeGrafter"/>
</dbReference>
<dbReference type="AlphaFoldDB" id="A0A5A9PPQ1"/>
<keyword evidence="2 8" id="KW-0812">Transmembrane</keyword>
<dbReference type="GO" id="GO:0016493">
    <property type="term" value="F:C-C chemokine receptor activity"/>
    <property type="evidence" value="ECO:0007669"/>
    <property type="project" value="TreeGrafter"/>
</dbReference>
<feature type="transmembrane region" description="Helical" evidence="8">
    <location>
        <begin position="28"/>
        <end position="47"/>
    </location>
</feature>
<keyword evidence="5 8" id="KW-0472">Membrane</keyword>
<dbReference type="Proteomes" id="UP000324632">
    <property type="component" value="Chromosome 3"/>
</dbReference>
<dbReference type="InterPro" id="IPR017452">
    <property type="entry name" value="GPCR_Rhodpsn_7TM"/>
</dbReference>
<evidence type="ECO:0000313" key="11">
    <source>
        <dbReference type="Proteomes" id="UP000324632"/>
    </source>
</evidence>
<dbReference type="GO" id="GO:0006955">
    <property type="term" value="P:immune response"/>
    <property type="evidence" value="ECO:0007669"/>
    <property type="project" value="TreeGrafter"/>
</dbReference>
<dbReference type="InterPro" id="IPR000276">
    <property type="entry name" value="GPCR_Rhodpsn"/>
</dbReference>
<feature type="domain" description="G-protein coupled receptors family 1 profile" evidence="9">
    <location>
        <begin position="7"/>
        <end position="89"/>
    </location>
</feature>
<comment type="subcellular location">
    <subcellularLocation>
        <location evidence="1">Membrane</location>
    </subcellularLocation>
</comment>
<feature type="transmembrane region" description="Helical" evidence="8">
    <location>
        <begin position="63"/>
        <end position="84"/>
    </location>
</feature>
<dbReference type="GO" id="GO:0019722">
    <property type="term" value="P:calcium-mediated signaling"/>
    <property type="evidence" value="ECO:0007669"/>
    <property type="project" value="TreeGrafter"/>
</dbReference>
<evidence type="ECO:0000256" key="8">
    <source>
        <dbReference type="SAM" id="Phobius"/>
    </source>
</evidence>
<evidence type="ECO:0000259" key="9">
    <source>
        <dbReference type="PROSITE" id="PS50262"/>
    </source>
</evidence>
<comment type="caution">
    <text evidence="10">The sequence shown here is derived from an EMBL/GenBank/DDBJ whole genome shotgun (WGS) entry which is preliminary data.</text>
</comment>
<evidence type="ECO:0000256" key="7">
    <source>
        <dbReference type="ARBA" id="ARBA00023224"/>
    </source>
</evidence>
<dbReference type="Pfam" id="PF00001">
    <property type="entry name" value="7tm_1"/>
    <property type="match status" value="1"/>
</dbReference>
<dbReference type="Gene3D" id="1.20.1070.10">
    <property type="entry name" value="Rhodopsin 7-helix transmembrane proteins"/>
    <property type="match status" value="1"/>
</dbReference>
<dbReference type="SUPFAM" id="SSF81321">
    <property type="entry name" value="Family A G protein-coupled receptor-like"/>
    <property type="match status" value="1"/>
</dbReference>
<evidence type="ECO:0000256" key="5">
    <source>
        <dbReference type="ARBA" id="ARBA00023136"/>
    </source>
</evidence>
<dbReference type="InterPro" id="IPR050119">
    <property type="entry name" value="CCR1-9-like"/>
</dbReference>
<evidence type="ECO:0000313" key="10">
    <source>
        <dbReference type="EMBL" id="KAA0723542.1"/>
    </source>
</evidence>
<evidence type="ECO:0000256" key="6">
    <source>
        <dbReference type="ARBA" id="ARBA00023170"/>
    </source>
</evidence>
<dbReference type="EMBL" id="SOYY01000003">
    <property type="protein sequence ID" value="KAA0723542.1"/>
    <property type="molecule type" value="Genomic_DNA"/>
</dbReference>
<evidence type="ECO:0000256" key="3">
    <source>
        <dbReference type="ARBA" id="ARBA00022989"/>
    </source>
</evidence>
<dbReference type="PANTHER" id="PTHR10489:SF946">
    <property type="entry name" value="LEUKOTRIENE B4 RECEPTOR 1-LIKE"/>
    <property type="match status" value="1"/>
</dbReference>
<dbReference type="GO" id="GO:0009897">
    <property type="term" value="C:external side of plasma membrane"/>
    <property type="evidence" value="ECO:0007669"/>
    <property type="project" value="TreeGrafter"/>
</dbReference>
<keyword evidence="7" id="KW-0807">Transducer</keyword>
<keyword evidence="11" id="KW-1185">Reference proteome</keyword>
<gene>
    <name evidence="10" type="ORF">E1301_Tti003343</name>
</gene>
<keyword evidence="4" id="KW-0297">G-protein coupled receptor</keyword>
<evidence type="ECO:0000256" key="1">
    <source>
        <dbReference type="ARBA" id="ARBA00004370"/>
    </source>
</evidence>
<accession>A0A5A9PPQ1</accession>
<reference evidence="10 11" key="1">
    <citation type="journal article" date="2019" name="Mol. Ecol. Resour.">
        <title>Chromosome-level genome assembly of Triplophysa tibetana, a fish adapted to the harsh high-altitude environment of the Tibetan Plateau.</title>
        <authorList>
            <person name="Yang X."/>
            <person name="Liu H."/>
            <person name="Ma Z."/>
            <person name="Zou Y."/>
            <person name="Zou M."/>
            <person name="Mao Y."/>
            <person name="Li X."/>
            <person name="Wang H."/>
            <person name="Chen T."/>
            <person name="Wang W."/>
            <person name="Yang R."/>
        </authorList>
    </citation>
    <scope>NUCLEOTIDE SEQUENCE [LARGE SCALE GENOMIC DNA]</scope>
    <source>
        <strain evidence="10">TTIB1903HZAU</strain>
        <tissue evidence="10">Muscle</tissue>
    </source>
</reference>
<keyword evidence="6 10" id="KW-0675">Receptor</keyword>
<dbReference type="PROSITE" id="PS50262">
    <property type="entry name" value="G_PROTEIN_RECEP_F1_2"/>
    <property type="match status" value="1"/>
</dbReference>
<dbReference type="GO" id="GO:0060326">
    <property type="term" value="P:cell chemotaxis"/>
    <property type="evidence" value="ECO:0007669"/>
    <property type="project" value="TreeGrafter"/>
</dbReference>
<sequence length="231" mass="25146">MILGIPGNLAVVVIILTRVKKKSYTLQLILNLAVSDIICLLTIPLWINNHLNGWNLGKSACRLFVIVLYLSVVSNLLTVTLMSVQRFFVGGYIAKAPGTMEPVHKIAGSPESTRKMAASLVPTRKMAASPELVVIIAATSVVPSQVVLEAFVPKVLSLEPLLRRLWLQLCGLSRLPPPGFQPSLRLHDVQTCLRLHGFQHCVPIPGFQPCLTRPSFQPSLSCPSIGLCITA</sequence>
<evidence type="ECO:0000256" key="2">
    <source>
        <dbReference type="ARBA" id="ARBA00022692"/>
    </source>
</evidence>
<dbReference type="GO" id="GO:0019957">
    <property type="term" value="F:C-C chemokine binding"/>
    <property type="evidence" value="ECO:0007669"/>
    <property type="project" value="TreeGrafter"/>
</dbReference>
<proteinExistence type="predicted"/>